<proteinExistence type="predicted"/>
<keyword evidence="2" id="KW-1185">Reference proteome</keyword>
<sequence length="251" mass="28826">MAQNPKSSILVPLYIYPDHGKWDPLYEAIVANQDVNFTIIINPNSGPGSAPWWPNDDYVREIPRLNEHSNVRIVGYVRTAYCQRPIQEVYRDITKYAEWSRDHVASRLSVKGIFFDETTNVFSEEVREYLDAISQYVKQSEGILGDRTVIHNPGTAVDARLANPGPDVTAVVEVAHSTYQTPEYQQWLSTSSYDRSRTCYIIHSVQAEDVKRLAYGLRERAAYLFVTDLSENYYQSFGSSWKHFVEAIKMD</sequence>
<gene>
    <name evidence="1" type="ORF">BDR25DRAFT_256563</name>
</gene>
<evidence type="ECO:0000313" key="1">
    <source>
        <dbReference type="EMBL" id="KAF2473726.1"/>
    </source>
</evidence>
<comment type="caution">
    <text evidence="1">The sequence shown here is derived from an EMBL/GenBank/DDBJ whole genome shotgun (WGS) entry which is preliminary data.</text>
</comment>
<organism evidence="1 2">
    <name type="scientific">Lindgomyces ingoldianus</name>
    <dbReference type="NCBI Taxonomy" id="673940"/>
    <lineage>
        <taxon>Eukaryota</taxon>
        <taxon>Fungi</taxon>
        <taxon>Dikarya</taxon>
        <taxon>Ascomycota</taxon>
        <taxon>Pezizomycotina</taxon>
        <taxon>Dothideomycetes</taxon>
        <taxon>Pleosporomycetidae</taxon>
        <taxon>Pleosporales</taxon>
        <taxon>Lindgomycetaceae</taxon>
        <taxon>Lindgomyces</taxon>
    </lineage>
</organism>
<dbReference type="EMBL" id="MU003499">
    <property type="protein sequence ID" value="KAF2473726.1"/>
    <property type="molecule type" value="Genomic_DNA"/>
</dbReference>
<accession>A0ACB6R3L0</accession>
<reference evidence="1" key="1">
    <citation type="journal article" date="2020" name="Stud. Mycol.">
        <title>101 Dothideomycetes genomes: a test case for predicting lifestyles and emergence of pathogens.</title>
        <authorList>
            <person name="Haridas S."/>
            <person name="Albert R."/>
            <person name="Binder M."/>
            <person name="Bloem J."/>
            <person name="Labutti K."/>
            <person name="Salamov A."/>
            <person name="Andreopoulos B."/>
            <person name="Baker S."/>
            <person name="Barry K."/>
            <person name="Bills G."/>
            <person name="Bluhm B."/>
            <person name="Cannon C."/>
            <person name="Castanera R."/>
            <person name="Culley D."/>
            <person name="Daum C."/>
            <person name="Ezra D."/>
            <person name="Gonzalez J."/>
            <person name="Henrissat B."/>
            <person name="Kuo A."/>
            <person name="Liang C."/>
            <person name="Lipzen A."/>
            <person name="Lutzoni F."/>
            <person name="Magnuson J."/>
            <person name="Mondo S."/>
            <person name="Nolan M."/>
            <person name="Ohm R."/>
            <person name="Pangilinan J."/>
            <person name="Park H.-J."/>
            <person name="Ramirez L."/>
            <person name="Alfaro M."/>
            <person name="Sun H."/>
            <person name="Tritt A."/>
            <person name="Yoshinaga Y."/>
            <person name="Zwiers L.-H."/>
            <person name="Turgeon B."/>
            <person name="Goodwin S."/>
            <person name="Spatafora J."/>
            <person name="Crous P."/>
            <person name="Grigoriev I."/>
        </authorList>
    </citation>
    <scope>NUCLEOTIDE SEQUENCE</scope>
    <source>
        <strain evidence="1">ATCC 200398</strain>
    </source>
</reference>
<evidence type="ECO:0000313" key="2">
    <source>
        <dbReference type="Proteomes" id="UP000799755"/>
    </source>
</evidence>
<protein>
    <submittedName>
        <fullName evidence="1">Uncharacterized protein</fullName>
    </submittedName>
</protein>
<dbReference type="Proteomes" id="UP000799755">
    <property type="component" value="Unassembled WGS sequence"/>
</dbReference>
<name>A0ACB6R3L0_9PLEO</name>